<feature type="transmembrane region" description="Helical" evidence="1">
    <location>
        <begin position="7"/>
        <end position="27"/>
    </location>
</feature>
<feature type="transmembrane region" description="Helical" evidence="1">
    <location>
        <begin position="33"/>
        <end position="54"/>
    </location>
</feature>
<dbReference type="PANTHER" id="PTHR22911">
    <property type="entry name" value="ACYL-MALONYL CONDENSING ENZYME-RELATED"/>
    <property type="match status" value="1"/>
</dbReference>
<dbReference type="InterPro" id="IPR037185">
    <property type="entry name" value="EmrE-like"/>
</dbReference>
<keyword evidence="1" id="KW-0812">Transmembrane</keyword>
<feature type="transmembrane region" description="Helical" evidence="1">
    <location>
        <begin position="237"/>
        <end position="256"/>
    </location>
</feature>
<name>A0A6N6VY25_9BACT</name>
<dbReference type="OrthoDB" id="5322660at2"/>
<dbReference type="Proteomes" id="UP000437748">
    <property type="component" value="Unassembled WGS sequence"/>
</dbReference>
<dbReference type="EMBL" id="WFLM01000003">
    <property type="protein sequence ID" value="KAB8038995.1"/>
    <property type="molecule type" value="Genomic_DNA"/>
</dbReference>
<gene>
    <name evidence="3" type="ORF">GCL60_09045</name>
</gene>
<dbReference type="PANTHER" id="PTHR22911:SF79">
    <property type="entry name" value="MOBA-LIKE NTP TRANSFERASE DOMAIN-CONTAINING PROTEIN"/>
    <property type="match status" value="1"/>
</dbReference>
<keyword evidence="1" id="KW-1133">Transmembrane helix</keyword>
<keyword evidence="4" id="KW-1185">Reference proteome</keyword>
<dbReference type="InterPro" id="IPR000620">
    <property type="entry name" value="EamA_dom"/>
</dbReference>
<evidence type="ECO:0000313" key="4">
    <source>
        <dbReference type="Proteomes" id="UP000437748"/>
    </source>
</evidence>
<feature type="transmembrane region" description="Helical" evidence="1">
    <location>
        <begin position="144"/>
        <end position="164"/>
    </location>
</feature>
<feature type="transmembrane region" description="Helical" evidence="1">
    <location>
        <begin position="205"/>
        <end position="225"/>
    </location>
</feature>
<feature type="transmembrane region" description="Helical" evidence="1">
    <location>
        <begin position="262"/>
        <end position="280"/>
    </location>
</feature>
<feature type="transmembrane region" description="Helical" evidence="1">
    <location>
        <begin position="89"/>
        <end position="108"/>
    </location>
</feature>
<feature type="transmembrane region" description="Helical" evidence="1">
    <location>
        <begin position="66"/>
        <end position="83"/>
    </location>
</feature>
<dbReference type="SUPFAM" id="SSF103481">
    <property type="entry name" value="Multidrug resistance efflux transporter EmrE"/>
    <property type="match status" value="2"/>
</dbReference>
<organism evidence="3 4">
    <name type="scientific">Silvanigrella paludirubra</name>
    <dbReference type="NCBI Taxonomy" id="2499159"/>
    <lineage>
        <taxon>Bacteria</taxon>
        <taxon>Pseudomonadati</taxon>
        <taxon>Bdellovibrionota</taxon>
        <taxon>Oligoflexia</taxon>
        <taxon>Silvanigrellales</taxon>
        <taxon>Silvanigrellaceae</taxon>
        <taxon>Silvanigrella</taxon>
    </lineage>
</organism>
<dbReference type="AlphaFoldDB" id="A0A6N6VY25"/>
<feature type="domain" description="EamA" evidence="2">
    <location>
        <begin position="145"/>
        <end position="278"/>
    </location>
</feature>
<evidence type="ECO:0000259" key="2">
    <source>
        <dbReference type="Pfam" id="PF00892"/>
    </source>
</evidence>
<dbReference type="GO" id="GO:0016020">
    <property type="term" value="C:membrane"/>
    <property type="evidence" value="ECO:0007669"/>
    <property type="project" value="InterPro"/>
</dbReference>
<proteinExistence type="predicted"/>
<evidence type="ECO:0000313" key="3">
    <source>
        <dbReference type="EMBL" id="KAB8038995.1"/>
    </source>
</evidence>
<accession>A0A6N6VY25</accession>
<keyword evidence="1" id="KW-0472">Membrane</keyword>
<dbReference type="RefSeq" id="WP_153420393.1">
    <property type="nucleotide sequence ID" value="NZ_WFLM01000003.1"/>
</dbReference>
<comment type="caution">
    <text evidence="3">The sequence shown here is derived from an EMBL/GenBank/DDBJ whole genome shotgun (WGS) entry which is preliminary data.</text>
</comment>
<dbReference type="Pfam" id="PF00892">
    <property type="entry name" value="EamA"/>
    <property type="match status" value="2"/>
</dbReference>
<sequence>MNQLGYLYIIISSLSFAFIGIFSKNLYEVNTSLSVILITRFIISLFVLIPFIKFSKRNFILYKKDIIMGGGLYFITTFTYLSSLQYIGVGLAAVLAYIFPVYIFIYSIITGEIKLNLKSLLLISSSLTGVILISYHKFGKIDNLIGIFFAILSGLIYAVYIILNKEKKQNKNQIDIVFYQLIGASILSLPYLFISEKNFTLNNNFIFNMLGISIIGTLSAIYFLIKGMEKIGAFKSSIISLTEPVFAVIISVLFLNENMTKIQLYGLILIIFSCIFSSSIKNNLSQKMN</sequence>
<reference evidence="3 4" key="1">
    <citation type="submission" date="2019-10" db="EMBL/GenBank/DDBJ databases">
        <title>New species of Slilvanegrellaceae.</title>
        <authorList>
            <person name="Pitt A."/>
            <person name="Hahn M.W."/>
        </authorList>
    </citation>
    <scope>NUCLEOTIDE SEQUENCE [LARGE SCALE GENOMIC DNA]</scope>
    <source>
        <strain evidence="3 4">SP-Ram-0.45-NSY-1</strain>
    </source>
</reference>
<feature type="transmembrane region" description="Helical" evidence="1">
    <location>
        <begin position="176"/>
        <end position="193"/>
    </location>
</feature>
<evidence type="ECO:0000256" key="1">
    <source>
        <dbReference type="SAM" id="Phobius"/>
    </source>
</evidence>
<protein>
    <submittedName>
        <fullName evidence="3">EamA family transporter</fullName>
    </submittedName>
</protein>
<feature type="domain" description="EamA" evidence="2">
    <location>
        <begin position="4"/>
        <end position="134"/>
    </location>
</feature>
<feature type="transmembrane region" description="Helical" evidence="1">
    <location>
        <begin position="120"/>
        <end position="138"/>
    </location>
</feature>